<dbReference type="Pfam" id="PF02958">
    <property type="entry name" value="EcKL"/>
    <property type="match status" value="1"/>
</dbReference>
<dbReference type="PANTHER" id="PTHR11012">
    <property type="entry name" value="PROTEIN KINASE-LIKE DOMAIN-CONTAINING"/>
    <property type="match status" value="1"/>
</dbReference>
<protein>
    <recommendedName>
        <fullName evidence="1">CHK kinase-like domain-containing protein</fullName>
    </recommendedName>
</protein>
<comment type="caution">
    <text evidence="2">The sequence shown here is derived from an EMBL/GenBank/DDBJ whole genome shotgun (WGS) entry which is preliminary data.</text>
</comment>
<dbReference type="AlphaFoldDB" id="A0AAV8Y0M1"/>
<accession>A0AAV8Y0M1</accession>
<evidence type="ECO:0000259" key="1">
    <source>
        <dbReference type="SMART" id="SM00587"/>
    </source>
</evidence>
<dbReference type="InterPro" id="IPR011009">
    <property type="entry name" value="Kinase-like_dom_sf"/>
</dbReference>
<name>A0AAV8Y0M1_9CUCU</name>
<feature type="domain" description="CHK kinase-like" evidence="1">
    <location>
        <begin position="136"/>
        <end position="317"/>
    </location>
</feature>
<proteinExistence type="predicted"/>
<keyword evidence="3" id="KW-1185">Reference proteome</keyword>
<sequence>MRLPFVAILSDTMKLIEIRKIEEILLVDKPLLTHKVNGSVAGDDGSLLVNVELRLKNEKNFEEKFEVVAKLLAPSINGLRMESFKNELAFYTKIVPLLEGLLKTWGAEPTESFPNYYGGRLTLNPKIKETDRDAVFFLENLKTSGFQAVKPHIGFNFETTKLILRELAKFHASFLAVKLRKPESFKHEVRPYVNTVNDPEISVDDVKQIVSLMWENEGCVSLIPRVRRAMSCRRSTPREPFATIIHGDFWTSNIMVKLEGDKPEKMKIVDFQKFTYDSPAADLVYFLFTSLETPVLEDNFDELTDYYYKNLISALENFECDVATFSLGELLKEINIEAKNVQFPRIMMKLNTIFDSNHTEERKERGWFIVQEFAKRNWI</sequence>
<dbReference type="SUPFAM" id="SSF56112">
    <property type="entry name" value="Protein kinase-like (PK-like)"/>
    <property type="match status" value="1"/>
</dbReference>
<evidence type="ECO:0000313" key="3">
    <source>
        <dbReference type="Proteomes" id="UP001162162"/>
    </source>
</evidence>
<dbReference type="InterPro" id="IPR015897">
    <property type="entry name" value="CHK_kinase-like"/>
</dbReference>
<dbReference type="InterPro" id="IPR004119">
    <property type="entry name" value="EcKL"/>
</dbReference>
<gene>
    <name evidence="2" type="ORF">NQ318_010206</name>
</gene>
<reference evidence="2" key="1">
    <citation type="journal article" date="2023" name="Insect Mol. Biol.">
        <title>Genome sequencing provides insights into the evolution of gene families encoding plant cell wall-degrading enzymes in longhorned beetles.</title>
        <authorList>
            <person name="Shin N.R."/>
            <person name="Okamura Y."/>
            <person name="Kirsch R."/>
            <person name="Pauchet Y."/>
        </authorList>
    </citation>
    <scope>NUCLEOTIDE SEQUENCE</scope>
    <source>
        <strain evidence="2">AMC_N1</strain>
    </source>
</reference>
<dbReference type="Gene3D" id="3.90.1200.10">
    <property type="match status" value="1"/>
</dbReference>
<dbReference type="EMBL" id="JAPWTK010000231">
    <property type="protein sequence ID" value="KAJ8945004.1"/>
    <property type="molecule type" value="Genomic_DNA"/>
</dbReference>
<evidence type="ECO:0000313" key="2">
    <source>
        <dbReference type="EMBL" id="KAJ8945004.1"/>
    </source>
</evidence>
<dbReference type="Proteomes" id="UP001162162">
    <property type="component" value="Unassembled WGS sequence"/>
</dbReference>
<dbReference type="SMART" id="SM00587">
    <property type="entry name" value="CHK"/>
    <property type="match status" value="1"/>
</dbReference>
<organism evidence="2 3">
    <name type="scientific">Aromia moschata</name>
    <dbReference type="NCBI Taxonomy" id="1265417"/>
    <lineage>
        <taxon>Eukaryota</taxon>
        <taxon>Metazoa</taxon>
        <taxon>Ecdysozoa</taxon>
        <taxon>Arthropoda</taxon>
        <taxon>Hexapoda</taxon>
        <taxon>Insecta</taxon>
        <taxon>Pterygota</taxon>
        <taxon>Neoptera</taxon>
        <taxon>Endopterygota</taxon>
        <taxon>Coleoptera</taxon>
        <taxon>Polyphaga</taxon>
        <taxon>Cucujiformia</taxon>
        <taxon>Chrysomeloidea</taxon>
        <taxon>Cerambycidae</taxon>
        <taxon>Cerambycinae</taxon>
        <taxon>Callichromatini</taxon>
        <taxon>Aromia</taxon>
    </lineage>
</organism>
<dbReference type="PANTHER" id="PTHR11012:SF55">
    <property type="entry name" value="BHLH DOMAIN-CONTAINING PROTEIN"/>
    <property type="match status" value="1"/>
</dbReference>